<keyword evidence="3" id="KW-1185">Reference proteome</keyword>
<dbReference type="Gene3D" id="3.10.450.50">
    <property type="match status" value="1"/>
</dbReference>
<feature type="domain" description="SnoaL-like" evidence="1">
    <location>
        <begin position="6"/>
        <end position="122"/>
    </location>
</feature>
<dbReference type="Proteomes" id="UP000623608">
    <property type="component" value="Unassembled WGS sequence"/>
</dbReference>
<organism evidence="2 3">
    <name type="scientific">Paractinoplanes tereljensis</name>
    <dbReference type="NCBI Taxonomy" id="571912"/>
    <lineage>
        <taxon>Bacteria</taxon>
        <taxon>Bacillati</taxon>
        <taxon>Actinomycetota</taxon>
        <taxon>Actinomycetes</taxon>
        <taxon>Micromonosporales</taxon>
        <taxon>Micromonosporaceae</taxon>
        <taxon>Paractinoplanes</taxon>
    </lineage>
</organism>
<dbReference type="Pfam" id="PF13577">
    <property type="entry name" value="SnoaL_4"/>
    <property type="match status" value="1"/>
</dbReference>
<sequence>MSESVEAAVRALLGAHTQAQDAGRTDEVVALYGKDAVLEIPGMDPVIGHDALRAAFAGWAPAQPQKHLVGNTVITVGADGAATAVSDVVFFQRGEAGWQPLVVGRYDDTLRDDGDGWRFQRRITTYQA</sequence>
<proteinExistence type="predicted"/>
<dbReference type="InterPro" id="IPR032710">
    <property type="entry name" value="NTF2-like_dom_sf"/>
</dbReference>
<dbReference type="SUPFAM" id="SSF54427">
    <property type="entry name" value="NTF2-like"/>
    <property type="match status" value="1"/>
</dbReference>
<evidence type="ECO:0000259" key="1">
    <source>
        <dbReference type="Pfam" id="PF13577"/>
    </source>
</evidence>
<protein>
    <recommendedName>
        <fullName evidence="1">SnoaL-like domain-containing protein</fullName>
    </recommendedName>
</protein>
<name>A0A919NUK5_9ACTN</name>
<reference evidence="2" key="1">
    <citation type="submission" date="2021-01" db="EMBL/GenBank/DDBJ databases">
        <title>Whole genome shotgun sequence of Actinoplanes tereljensis NBRC 105297.</title>
        <authorList>
            <person name="Komaki H."/>
            <person name="Tamura T."/>
        </authorList>
    </citation>
    <scope>NUCLEOTIDE SEQUENCE</scope>
    <source>
        <strain evidence="2">NBRC 105297</strain>
    </source>
</reference>
<evidence type="ECO:0000313" key="3">
    <source>
        <dbReference type="Proteomes" id="UP000623608"/>
    </source>
</evidence>
<evidence type="ECO:0000313" key="2">
    <source>
        <dbReference type="EMBL" id="GIF25531.1"/>
    </source>
</evidence>
<dbReference type="CDD" id="cd00531">
    <property type="entry name" value="NTF2_like"/>
    <property type="match status" value="1"/>
</dbReference>
<dbReference type="EMBL" id="BOMY01000051">
    <property type="protein sequence ID" value="GIF25531.1"/>
    <property type="molecule type" value="Genomic_DNA"/>
</dbReference>
<dbReference type="AlphaFoldDB" id="A0A919NUK5"/>
<accession>A0A919NUK5</accession>
<dbReference type="RefSeq" id="WP_203813335.1">
    <property type="nucleotide sequence ID" value="NZ_BOMY01000051.1"/>
</dbReference>
<comment type="caution">
    <text evidence="2">The sequence shown here is derived from an EMBL/GenBank/DDBJ whole genome shotgun (WGS) entry which is preliminary data.</text>
</comment>
<dbReference type="InterPro" id="IPR037401">
    <property type="entry name" value="SnoaL-like"/>
</dbReference>
<gene>
    <name evidence="2" type="ORF">Ate02nite_82610</name>
</gene>